<name>A0A0M4D3L8_9BACT</name>
<gene>
    <name evidence="2" type="ORF">DSOUD_0222</name>
</gene>
<sequence length="215" mass="23860">MDSPPPKKKTAGQWLSGIMVRGMIAILPSALTLYILYWLVRSAETILGNAIKVVLPEGWYLPGMGLLVGMFLIFCLGLFVNAFLFRRILSLGEEALNRIPVVKTLYGSVKDFIGFFAQKKSREFHQVVALEMNMGGVPMRLIGFVTCSDFRDLPQGMGKEDEIAVYLPLSYQIGGYTLIVPRSAVRPIDISTNRAMGFVVTGGMFQEKGKHRPIP</sequence>
<evidence type="ECO:0000313" key="3">
    <source>
        <dbReference type="Proteomes" id="UP000057158"/>
    </source>
</evidence>
<protein>
    <submittedName>
        <fullName evidence="2">Putative membrane protein</fullName>
    </submittedName>
</protein>
<dbReference type="KEGG" id="des:DSOUD_0222"/>
<evidence type="ECO:0000313" key="2">
    <source>
        <dbReference type="EMBL" id="ALC15022.1"/>
    </source>
</evidence>
<keyword evidence="3" id="KW-1185">Reference proteome</keyword>
<dbReference type="PANTHER" id="PTHR31876:SF26">
    <property type="entry name" value="PROTEIN LIKE COV 2"/>
    <property type="match status" value="1"/>
</dbReference>
<keyword evidence="1" id="KW-0472">Membrane</keyword>
<keyword evidence="1" id="KW-0812">Transmembrane</keyword>
<dbReference type="STRING" id="1603606.DSOUD_0222"/>
<dbReference type="Pfam" id="PF04367">
    <property type="entry name" value="DUF502"/>
    <property type="match status" value="1"/>
</dbReference>
<dbReference type="InterPro" id="IPR007462">
    <property type="entry name" value="COV1-like"/>
</dbReference>
<dbReference type="OrthoDB" id="9780267at2"/>
<proteinExistence type="predicted"/>
<feature type="transmembrane region" description="Helical" evidence="1">
    <location>
        <begin position="20"/>
        <end position="40"/>
    </location>
</feature>
<organism evidence="2 3">
    <name type="scientific">Desulfuromonas soudanensis</name>
    <dbReference type="NCBI Taxonomy" id="1603606"/>
    <lineage>
        <taxon>Bacteria</taxon>
        <taxon>Pseudomonadati</taxon>
        <taxon>Thermodesulfobacteriota</taxon>
        <taxon>Desulfuromonadia</taxon>
        <taxon>Desulfuromonadales</taxon>
        <taxon>Desulfuromonadaceae</taxon>
        <taxon>Desulfuromonas</taxon>
    </lineage>
</organism>
<accession>A0A0M4D3L8</accession>
<dbReference type="PANTHER" id="PTHR31876">
    <property type="entry name" value="COV-LIKE PROTEIN 1"/>
    <property type="match status" value="1"/>
</dbReference>
<dbReference type="EMBL" id="CP010802">
    <property type="protein sequence ID" value="ALC15022.1"/>
    <property type="molecule type" value="Genomic_DNA"/>
</dbReference>
<dbReference type="Proteomes" id="UP000057158">
    <property type="component" value="Chromosome"/>
</dbReference>
<keyword evidence="1" id="KW-1133">Transmembrane helix</keyword>
<dbReference type="AlphaFoldDB" id="A0A0M4D3L8"/>
<reference evidence="2 3" key="1">
    <citation type="submission" date="2015-07" db="EMBL/GenBank/DDBJ databases">
        <title>Isolation and Genomic Characterization of a Novel Halophilic Metal-Reducing Deltaproteobacterium from the Deep Subsurface.</title>
        <authorList>
            <person name="Badalamenti J.P."/>
            <person name="Summers Z.M."/>
            <person name="Gralnick J.A."/>
            <person name="Bond D.R."/>
        </authorList>
    </citation>
    <scope>NUCLEOTIDE SEQUENCE [LARGE SCALE GENOMIC DNA]</scope>
    <source>
        <strain evidence="2 3">WTL</strain>
    </source>
</reference>
<dbReference type="RefSeq" id="WP_082350994.1">
    <property type="nucleotide sequence ID" value="NZ_CP010802.1"/>
</dbReference>
<dbReference type="PATRIC" id="fig|1603606.3.peg.248"/>
<feature type="transmembrane region" description="Helical" evidence="1">
    <location>
        <begin position="60"/>
        <end position="84"/>
    </location>
</feature>
<evidence type="ECO:0000256" key="1">
    <source>
        <dbReference type="SAM" id="Phobius"/>
    </source>
</evidence>